<keyword evidence="1" id="KW-1133">Transmembrane helix</keyword>
<evidence type="ECO:0008006" key="3">
    <source>
        <dbReference type="Google" id="ProtNLM"/>
    </source>
</evidence>
<dbReference type="AlphaFoldDB" id="A0A8D8RT10"/>
<name>A0A8D8RT10_9HEMI</name>
<dbReference type="EMBL" id="HBUF01370401">
    <property type="protein sequence ID" value="CAG6725865.1"/>
    <property type="molecule type" value="Transcribed_RNA"/>
</dbReference>
<reference evidence="2" key="1">
    <citation type="submission" date="2021-05" db="EMBL/GenBank/DDBJ databases">
        <authorList>
            <person name="Alioto T."/>
            <person name="Alioto T."/>
            <person name="Gomez Garrido J."/>
        </authorList>
    </citation>
    <scope>NUCLEOTIDE SEQUENCE</scope>
</reference>
<accession>A0A8D8RT10</accession>
<dbReference type="EMBL" id="HBUF01177701">
    <property type="protein sequence ID" value="CAG6654416.1"/>
    <property type="molecule type" value="Transcribed_RNA"/>
</dbReference>
<organism evidence="2">
    <name type="scientific">Cacopsylla melanoneura</name>
    <dbReference type="NCBI Taxonomy" id="428564"/>
    <lineage>
        <taxon>Eukaryota</taxon>
        <taxon>Metazoa</taxon>
        <taxon>Ecdysozoa</taxon>
        <taxon>Arthropoda</taxon>
        <taxon>Hexapoda</taxon>
        <taxon>Insecta</taxon>
        <taxon>Pterygota</taxon>
        <taxon>Neoptera</taxon>
        <taxon>Paraneoptera</taxon>
        <taxon>Hemiptera</taxon>
        <taxon>Sternorrhyncha</taxon>
        <taxon>Psylloidea</taxon>
        <taxon>Psyllidae</taxon>
        <taxon>Psyllinae</taxon>
        <taxon>Cacopsylla</taxon>
    </lineage>
</organism>
<protein>
    <recommendedName>
        <fullName evidence="3">Transmembrane protein</fullName>
    </recommendedName>
</protein>
<evidence type="ECO:0000313" key="2">
    <source>
        <dbReference type="EMBL" id="CAG6654416.1"/>
    </source>
</evidence>
<proteinExistence type="predicted"/>
<feature type="transmembrane region" description="Helical" evidence="1">
    <location>
        <begin position="6"/>
        <end position="26"/>
    </location>
</feature>
<sequence>MAPNSNLFLFSIVQLIVPFFLMYLFCSSNGSTIEWKDLNPYKGAEFNFSKYLGHDLCAENLCLEDFKKAIEQKWDIKLRASCEQDDGLKLTVCWLRCKVGLGSLYKRTKWEMQYWTDKNKSSCRYASP</sequence>
<keyword evidence="1" id="KW-0472">Membrane</keyword>
<evidence type="ECO:0000256" key="1">
    <source>
        <dbReference type="SAM" id="Phobius"/>
    </source>
</evidence>
<keyword evidence="1" id="KW-0812">Transmembrane</keyword>